<dbReference type="InterPro" id="IPR038441">
    <property type="entry name" value="THAP_Znf_sf"/>
</dbReference>
<dbReference type="Pfam" id="PF05485">
    <property type="entry name" value="THAP"/>
    <property type="match status" value="1"/>
</dbReference>
<dbReference type="SMART" id="SM00980">
    <property type="entry name" value="THAP"/>
    <property type="match status" value="1"/>
</dbReference>
<protein>
    <recommendedName>
        <fullName evidence="7">THAP-type domain-containing protein</fullName>
    </recommendedName>
</protein>
<evidence type="ECO:0000256" key="2">
    <source>
        <dbReference type="ARBA" id="ARBA00022771"/>
    </source>
</evidence>
<proteinExistence type="predicted"/>
<gene>
    <name evidence="8" type="ORF">ABEB36_009589</name>
</gene>
<organism evidence="8 9">
    <name type="scientific">Hypothenemus hampei</name>
    <name type="common">Coffee berry borer</name>
    <dbReference type="NCBI Taxonomy" id="57062"/>
    <lineage>
        <taxon>Eukaryota</taxon>
        <taxon>Metazoa</taxon>
        <taxon>Ecdysozoa</taxon>
        <taxon>Arthropoda</taxon>
        <taxon>Hexapoda</taxon>
        <taxon>Insecta</taxon>
        <taxon>Pterygota</taxon>
        <taxon>Neoptera</taxon>
        <taxon>Endopterygota</taxon>
        <taxon>Coleoptera</taxon>
        <taxon>Polyphaga</taxon>
        <taxon>Cucujiformia</taxon>
        <taxon>Curculionidae</taxon>
        <taxon>Scolytinae</taxon>
        <taxon>Hypothenemus</taxon>
    </lineage>
</organism>
<dbReference type="Pfam" id="PF21788">
    <property type="entry name" value="TNP-like_GBD"/>
    <property type="match status" value="1"/>
</dbReference>
<dbReference type="InterPro" id="IPR048366">
    <property type="entry name" value="TNP-like_GBD"/>
</dbReference>
<accession>A0ABD1EH64</accession>
<keyword evidence="4 5" id="KW-0238">DNA-binding</keyword>
<dbReference type="PANTHER" id="PTHR46600">
    <property type="entry name" value="THAP DOMAIN-CONTAINING"/>
    <property type="match status" value="1"/>
</dbReference>
<name>A0ABD1EH64_HYPHA</name>
<keyword evidence="2 5" id="KW-0863">Zinc-finger</keyword>
<dbReference type="Pfam" id="PF21789">
    <property type="entry name" value="TNP-like_RNaseH_C"/>
    <property type="match status" value="1"/>
</dbReference>
<evidence type="ECO:0000313" key="9">
    <source>
        <dbReference type="Proteomes" id="UP001566132"/>
    </source>
</evidence>
<dbReference type="PANTHER" id="PTHR46600:SF11">
    <property type="entry name" value="THAP DOMAIN-CONTAINING PROTEIN 10"/>
    <property type="match status" value="1"/>
</dbReference>
<keyword evidence="1" id="KW-0479">Metal-binding</keyword>
<dbReference type="EMBL" id="JBDJPC010000007">
    <property type="protein sequence ID" value="KAL1493909.1"/>
    <property type="molecule type" value="Genomic_DNA"/>
</dbReference>
<dbReference type="Proteomes" id="UP001566132">
    <property type="component" value="Unassembled WGS sequence"/>
</dbReference>
<feature type="domain" description="THAP-type" evidence="7">
    <location>
        <begin position="1"/>
        <end position="91"/>
    </location>
</feature>
<keyword evidence="9" id="KW-1185">Reference proteome</keyword>
<evidence type="ECO:0000256" key="1">
    <source>
        <dbReference type="ARBA" id="ARBA00022723"/>
    </source>
</evidence>
<dbReference type="Gene3D" id="6.20.210.20">
    <property type="entry name" value="THAP domain"/>
    <property type="match status" value="1"/>
</dbReference>
<evidence type="ECO:0000259" key="7">
    <source>
        <dbReference type="PROSITE" id="PS50950"/>
    </source>
</evidence>
<evidence type="ECO:0000313" key="8">
    <source>
        <dbReference type="EMBL" id="KAL1493909.1"/>
    </source>
</evidence>
<dbReference type="AlphaFoldDB" id="A0ABD1EH64"/>
<dbReference type="Pfam" id="PF21787">
    <property type="entry name" value="TNP-like_RNaseH_N"/>
    <property type="match status" value="1"/>
</dbReference>
<evidence type="ECO:0000256" key="5">
    <source>
        <dbReference type="PROSITE-ProRule" id="PRU00309"/>
    </source>
</evidence>
<keyword evidence="6" id="KW-0175">Coiled coil</keyword>
<dbReference type="SMART" id="SM00692">
    <property type="entry name" value="DM3"/>
    <property type="match status" value="1"/>
</dbReference>
<dbReference type="GO" id="GO:0008270">
    <property type="term" value="F:zinc ion binding"/>
    <property type="evidence" value="ECO:0007669"/>
    <property type="project" value="UniProtKB-KW"/>
</dbReference>
<sequence length="648" mass="75287">MRCAIFGCNSDNESKNFQGDIKFHTFPRKADIVTAWKIACRRKDNFNIKNAYICNKHFSENDYVRNLKHELLGYKPKNWRGLKEDAIPTLNLPGRVENPDNNNDRKQREELRIKRKNQLELIAHILTENDEQNRTNTEHDDRDNIIKAQQEKIAQLERERKAIEGIFTTAQLKKIIHPDVRPRWTIEDVSKAIILHSAGPRAYRLLLKKNLPFPAVSTLRKWLSKIKIVPGILSSIFDIIKRKEMNVRDKICILSFDEMKLRKEYTFDKADDEILSAFSYAQVVMLRGLHSKWKQPIFFGYDCKLTKSILFEIIEYVQRSGFDVVGVVSDLGGGNRSLHNELEVNENKTWFINPSNKEKIFVFADVPHLIKLIRNNFVDHGFIFNGKQIGKKIVERLTDETNKSDVSITYKISKEDLNCKDARRQKVKLATKLFSHTISCALTRCGMNGKMDGTNWQECADFFKQADNRQRLKAYGLQLELQNKIIDTMTNTFKHIGINQKSTLMPFQKGIIMTNTSLKLLFNDLKRRFGISYILTYRLNQDVLENYFGAIRARGGLHDHPNALEFRYRLRAQILGHNETSMSEHANVKEDNTPSLQIEETHLGFQCFKGLLQQEIEDIGTEIEVVYELEDMEYDGLENIAGYVCKKN</sequence>
<evidence type="ECO:0000256" key="4">
    <source>
        <dbReference type="ARBA" id="ARBA00023125"/>
    </source>
</evidence>
<dbReference type="SUPFAM" id="SSF57716">
    <property type="entry name" value="Glucocorticoid receptor-like (DNA-binding domain)"/>
    <property type="match status" value="1"/>
</dbReference>
<dbReference type="InterPro" id="IPR026516">
    <property type="entry name" value="THAP1/10"/>
</dbReference>
<dbReference type="InterPro" id="IPR048365">
    <property type="entry name" value="TNP-like_RNaseH_N"/>
</dbReference>
<reference evidence="8 9" key="1">
    <citation type="submission" date="2024-05" db="EMBL/GenBank/DDBJ databases">
        <title>Genetic variation in Jamaican populations of the coffee berry borer (Hypothenemus hampei).</title>
        <authorList>
            <person name="Errbii M."/>
            <person name="Myrie A."/>
        </authorList>
    </citation>
    <scope>NUCLEOTIDE SEQUENCE [LARGE SCALE GENOMIC DNA]</scope>
    <source>
        <strain evidence="8">JA-Hopewell-2020-01-JO</strain>
        <tissue evidence="8">Whole body</tissue>
    </source>
</reference>
<evidence type="ECO:0000256" key="6">
    <source>
        <dbReference type="SAM" id="Coils"/>
    </source>
</evidence>
<evidence type="ECO:0000256" key="3">
    <source>
        <dbReference type="ARBA" id="ARBA00022833"/>
    </source>
</evidence>
<dbReference type="PROSITE" id="PS50950">
    <property type="entry name" value="ZF_THAP"/>
    <property type="match status" value="1"/>
</dbReference>
<dbReference type="InterPro" id="IPR048367">
    <property type="entry name" value="TNP-like_RNaseH_C"/>
</dbReference>
<dbReference type="GO" id="GO:0003677">
    <property type="term" value="F:DNA binding"/>
    <property type="evidence" value="ECO:0007669"/>
    <property type="project" value="UniProtKB-UniRule"/>
</dbReference>
<keyword evidence="3" id="KW-0862">Zinc</keyword>
<comment type="caution">
    <text evidence="8">The sequence shown here is derived from an EMBL/GenBank/DDBJ whole genome shotgun (WGS) entry which is preliminary data.</text>
</comment>
<dbReference type="InterPro" id="IPR006612">
    <property type="entry name" value="THAP_Znf"/>
</dbReference>
<feature type="coiled-coil region" evidence="6">
    <location>
        <begin position="139"/>
        <end position="166"/>
    </location>
</feature>